<feature type="domain" description="NFACT RNA-binding" evidence="7">
    <location>
        <begin position="265"/>
        <end position="375"/>
    </location>
</feature>
<dbReference type="GO" id="GO:1990112">
    <property type="term" value="C:RQC complex"/>
    <property type="evidence" value="ECO:0007669"/>
    <property type="project" value="TreeGrafter"/>
</dbReference>
<dbReference type="GO" id="GO:0043023">
    <property type="term" value="F:ribosomal large subunit binding"/>
    <property type="evidence" value="ECO:0007669"/>
    <property type="project" value="TreeGrafter"/>
</dbReference>
<comment type="similarity">
    <text evidence="2">Belongs to the NEMF family.</text>
</comment>
<feature type="coiled-coil region" evidence="5">
    <location>
        <begin position="30"/>
        <end position="77"/>
    </location>
</feature>
<comment type="subcellular location">
    <subcellularLocation>
        <location evidence="1">Cytoplasm</location>
    </subcellularLocation>
</comment>
<comment type="caution">
    <text evidence="9">The sequence shown here is derived from an EMBL/GenBank/DDBJ whole genome shotgun (WGS) entry which is preliminary data.</text>
</comment>
<dbReference type="GO" id="GO:0000049">
    <property type="term" value="F:tRNA binding"/>
    <property type="evidence" value="ECO:0007669"/>
    <property type="project" value="TreeGrafter"/>
</dbReference>
<dbReference type="InterPro" id="IPR021846">
    <property type="entry name" value="NFACT-C"/>
</dbReference>
<evidence type="ECO:0000256" key="6">
    <source>
        <dbReference type="SAM" id="MobiDB-lite"/>
    </source>
</evidence>
<name>A0A852BTZ7_9PICI</name>
<evidence type="ECO:0000259" key="8">
    <source>
        <dbReference type="Pfam" id="PF11923"/>
    </source>
</evidence>
<protein>
    <submittedName>
        <fullName evidence="9">NEMF factor</fullName>
    </submittedName>
</protein>
<dbReference type="InterPro" id="IPR051608">
    <property type="entry name" value="RQC_Subunit_NEMF"/>
</dbReference>
<evidence type="ECO:0000313" key="9">
    <source>
        <dbReference type="EMBL" id="NXP71256.1"/>
    </source>
</evidence>
<reference evidence="9" key="1">
    <citation type="submission" date="2019-09" db="EMBL/GenBank/DDBJ databases">
        <title>Bird 10,000 Genomes (B10K) Project - Family phase.</title>
        <authorList>
            <person name="Zhang G."/>
        </authorList>
    </citation>
    <scope>NUCLEOTIDE SEQUENCE</scope>
    <source>
        <strain evidence="9">B10K-DU-001-30</strain>
        <tissue evidence="9">Muscle</tissue>
    </source>
</reference>
<dbReference type="Proteomes" id="UP000611227">
    <property type="component" value="Unassembled WGS sequence"/>
</dbReference>
<evidence type="ECO:0000313" key="10">
    <source>
        <dbReference type="Proteomes" id="UP000611227"/>
    </source>
</evidence>
<organism evidence="9 10">
    <name type="scientific">Ramphastos sulfuratus</name>
    <dbReference type="NCBI Taxonomy" id="322582"/>
    <lineage>
        <taxon>Eukaryota</taxon>
        <taxon>Metazoa</taxon>
        <taxon>Chordata</taxon>
        <taxon>Craniata</taxon>
        <taxon>Vertebrata</taxon>
        <taxon>Euteleostomi</taxon>
        <taxon>Archelosauria</taxon>
        <taxon>Archosauria</taxon>
        <taxon>Dinosauria</taxon>
        <taxon>Saurischia</taxon>
        <taxon>Theropoda</taxon>
        <taxon>Coelurosauria</taxon>
        <taxon>Aves</taxon>
        <taxon>Neognathae</taxon>
        <taxon>Neoaves</taxon>
        <taxon>Telluraves</taxon>
        <taxon>Coraciimorphae</taxon>
        <taxon>Piciformes</taxon>
        <taxon>Ramphastidae</taxon>
        <taxon>Ramphastos</taxon>
    </lineage>
</organism>
<evidence type="ECO:0000256" key="4">
    <source>
        <dbReference type="ARBA" id="ARBA00023054"/>
    </source>
</evidence>
<dbReference type="PANTHER" id="PTHR15239:SF6">
    <property type="entry name" value="RIBOSOME QUALITY CONTROL COMPLEX SUBUNIT NEMF"/>
    <property type="match status" value="1"/>
</dbReference>
<dbReference type="InterPro" id="IPR008532">
    <property type="entry name" value="NFACT_RNA-bd"/>
</dbReference>
<feature type="region of interest" description="Disordered" evidence="6">
    <location>
        <begin position="151"/>
        <end position="190"/>
    </location>
</feature>
<keyword evidence="4 5" id="KW-0175">Coiled coil</keyword>
<evidence type="ECO:0000256" key="2">
    <source>
        <dbReference type="ARBA" id="ARBA00008318"/>
    </source>
</evidence>
<dbReference type="AlphaFoldDB" id="A0A852BTZ7"/>
<dbReference type="Pfam" id="PF05670">
    <property type="entry name" value="NFACT-R_1"/>
    <property type="match status" value="1"/>
</dbReference>
<dbReference type="GO" id="GO:1990116">
    <property type="term" value="P:ribosome-associated ubiquitin-dependent protein catabolic process"/>
    <property type="evidence" value="ECO:0007669"/>
    <property type="project" value="TreeGrafter"/>
</dbReference>
<feature type="compositionally biased region" description="Basic residues" evidence="6">
    <location>
        <begin position="173"/>
        <end position="188"/>
    </location>
</feature>
<proteinExistence type="inferred from homology"/>
<dbReference type="Pfam" id="PF11923">
    <property type="entry name" value="NFACT-C"/>
    <property type="match status" value="1"/>
</dbReference>
<dbReference type="EMBL" id="WBNM01005869">
    <property type="protein sequence ID" value="NXP71256.1"/>
    <property type="molecule type" value="Genomic_DNA"/>
</dbReference>
<feature type="compositionally biased region" description="Acidic residues" evidence="6">
    <location>
        <begin position="151"/>
        <end position="169"/>
    </location>
</feature>
<evidence type="ECO:0000256" key="3">
    <source>
        <dbReference type="ARBA" id="ARBA00022490"/>
    </source>
</evidence>
<keyword evidence="3" id="KW-0963">Cytoplasm</keyword>
<feature type="region of interest" description="Disordered" evidence="6">
    <location>
        <begin position="433"/>
        <end position="716"/>
    </location>
</feature>
<dbReference type="GO" id="GO:0072344">
    <property type="term" value="P:rescue of stalled ribosome"/>
    <property type="evidence" value="ECO:0007669"/>
    <property type="project" value="TreeGrafter"/>
</dbReference>
<feature type="compositionally biased region" description="Acidic residues" evidence="6">
    <location>
        <begin position="684"/>
        <end position="709"/>
    </location>
</feature>
<gene>
    <name evidence="9" type="primary">Nemf</name>
    <name evidence="9" type="ORF">RAMSUL_R01439</name>
</gene>
<feature type="non-terminal residue" evidence="9">
    <location>
        <position position="1"/>
    </location>
</feature>
<feature type="non-terminal residue" evidence="9">
    <location>
        <position position="807"/>
    </location>
</feature>
<dbReference type="PANTHER" id="PTHR15239">
    <property type="entry name" value="NUCLEAR EXPORT MEDIATOR FACTOR NEMF"/>
    <property type="match status" value="1"/>
</dbReference>
<evidence type="ECO:0000256" key="1">
    <source>
        <dbReference type="ARBA" id="ARBA00004496"/>
    </source>
</evidence>
<sequence>FYRYEEFHPFLFSQHSKCPYLEFDSFNKAADEFYSKLEGQKIDLKALQQEKQALKKLENVRRDHEHRLEALQQAQEADKIKGELIEMNLEMVDRAIQVVRSALANQIDWTEIGAIVKEAQAHGDPVASAIKELKLQTNHITMLLRNPYVLSEEEEEEKEDADVEKEETEEPKGKKKKNKSKQLKKPQKNKPSLVDVDLSLSAYANAKKYYDHKRHAAKKTQKTVEAAEKAFRSAEKKTKQTLREVQTVSTIQKARKVYWQVQFEKFLWFISSENYLIIAGRDQQQNELIVKRYLKPGDIYVHADLHGATSCVIKNPSGEPIPPRTLTEAGTMALCYSAAWDARVVTSAWWVSHNQVSKTAPTGEYLTTGSFMIRGKKNFLPPSYLMMGFSFLFKVDESCVWRHREERKIKVQDEDLETVSSSASELVAEEVELLDGGDSSNEDEKAECQEAPEDVEAVPESNHDEDVADLDQDEINTPSAPEGDSEEEDGESEVEHSEPKSEVKEEEVNYPDTTIDLSHLQSQRSLQKIIPKEEDLNLSDSKSQGRRHLSAKERREMKKKKQQNDSENMEPPEEKRKETETQAPSAPSSNKGMPAPQPIKRGQKSKMKKMKEKYKDQDEEDRELIMKLLGSAGTNKEEKGKKGKKGKTKEEAKKQQQKTKPVRRGAGEGKGMLPAGVLLHDSQDPDLEEQQDEKEEQDQDQPGVEEAEALLDSLTGQPHPEDILLFAVPICAPYTAMTNYKYKVKLTPGTQKKGKAAKIALHNFMQSKEASAREKDLFRSVKVSGSSAGLVHKYSSSTVQRFIDSQN</sequence>
<feature type="compositionally biased region" description="Acidic residues" evidence="6">
    <location>
        <begin position="483"/>
        <end position="492"/>
    </location>
</feature>
<accession>A0A852BTZ7</accession>
<feature type="domain" description="NFACT protein C-terminal" evidence="8">
    <location>
        <begin position="706"/>
        <end position="783"/>
    </location>
</feature>
<evidence type="ECO:0000256" key="5">
    <source>
        <dbReference type="SAM" id="Coils"/>
    </source>
</evidence>
<feature type="compositionally biased region" description="Polar residues" evidence="6">
    <location>
        <begin position="582"/>
        <end position="591"/>
    </location>
</feature>
<feature type="compositionally biased region" description="Polar residues" evidence="6">
    <location>
        <begin position="511"/>
        <end position="526"/>
    </location>
</feature>
<feature type="compositionally biased region" description="Basic and acidic residues" evidence="6">
    <location>
        <begin position="493"/>
        <end position="507"/>
    </location>
</feature>
<dbReference type="GO" id="GO:0005737">
    <property type="term" value="C:cytoplasm"/>
    <property type="evidence" value="ECO:0007669"/>
    <property type="project" value="UniProtKB-SubCell"/>
</dbReference>
<keyword evidence="10" id="KW-1185">Reference proteome</keyword>
<feature type="compositionally biased region" description="Basic residues" evidence="6">
    <location>
        <begin position="601"/>
        <end position="612"/>
    </location>
</feature>
<feature type="coiled-coil region" evidence="5">
    <location>
        <begin position="217"/>
        <end position="244"/>
    </location>
</feature>
<evidence type="ECO:0000259" key="7">
    <source>
        <dbReference type="Pfam" id="PF05670"/>
    </source>
</evidence>